<feature type="compositionally biased region" description="Acidic residues" evidence="1">
    <location>
        <begin position="551"/>
        <end position="567"/>
    </location>
</feature>
<feature type="compositionally biased region" description="Low complexity" evidence="1">
    <location>
        <begin position="703"/>
        <end position="712"/>
    </location>
</feature>
<feature type="compositionally biased region" description="Basic and acidic residues" evidence="1">
    <location>
        <begin position="1054"/>
        <end position="1066"/>
    </location>
</feature>
<evidence type="ECO:0000313" key="4">
    <source>
        <dbReference type="RefSeq" id="XP_031430115.1"/>
    </source>
</evidence>
<dbReference type="OrthoDB" id="120976at2759"/>
<dbReference type="KEGG" id="char:105895030"/>
<feature type="compositionally biased region" description="Basic and acidic residues" evidence="1">
    <location>
        <begin position="1169"/>
        <end position="1245"/>
    </location>
</feature>
<proteinExistence type="predicted"/>
<feature type="region of interest" description="Disordered" evidence="1">
    <location>
        <begin position="112"/>
        <end position="203"/>
    </location>
</feature>
<feature type="compositionally biased region" description="Polar residues" evidence="1">
    <location>
        <begin position="957"/>
        <end position="966"/>
    </location>
</feature>
<dbReference type="GeneID" id="105895030"/>
<dbReference type="Pfam" id="PF15257">
    <property type="entry name" value="DUF4590"/>
    <property type="match status" value="1"/>
</dbReference>
<feature type="compositionally biased region" description="Basic and acidic residues" evidence="1">
    <location>
        <begin position="762"/>
        <end position="777"/>
    </location>
</feature>
<feature type="compositionally biased region" description="Basic and acidic residues" evidence="1">
    <location>
        <begin position="1106"/>
        <end position="1145"/>
    </location>
</feature>
<feature type="compositionally biased region" description="Basic and acidic residues" evidence="1">
    <location>
        <begin position="1080"/>
        <end position="1099"/>
    </location>
</feature>
<feature type="compositionally biased region" description="Basic and acidic residues" evidence="1">
    <location>
        <begin position="423"/>
        <end position="441"/>
    </location>
</feature>
<dbReference type="PANTHER" id="PTHR23034:SF2">
    <property type="entry name" value="GLUTAMATE-RICH PROTEIN 3"/>
    <property type="match status" value="1"/>
</dbReference>
<feature type="compositionally biased region" description="Basic and acidic residues" evidence="1">
    <location>
        <begin position="577"/>
        <end position="602"/>
    </location>
</feature>
<feature type="compositionally biased region" description="Low complexity" evidence="1">
    <location>
        <begin position="626"/>
        <end position="644"/>
    </location>
</feature>
<protein>
    <submittedName>
        <fullName evidence="4">Glutamate-rich protein 3</fullName>
    </submittedName>
</protein>
<feature type="region of interest" description="Disordered" evidence="1">
    <location>
        <begin position="229"/>
        <end position="265"/>
    </location>
</feature>
<feature type="compositionally biased region" description="Basic and acidic residues" evidence="1">
    <location>
        <begin position="903"/>
        <end position="919"/>
    </location>
</feature>
<feature type="domain" description="DUF4590" evidence="2">
    <location>
        <begin position="292"/>
        <end position="405"/>
    </location>
</feature>
<feature type="compositionally biased region" description="Basic and acidic residues" evidence="1">
    <location>
        <begin position="1000"/>
        <end position="1030"/>
    </location>
</feature>
<evidence type="ECO:0000259" key="2">
    <source>
        <dbReference type="Pfam" id="PF15257"/>
    </source>
</evidence>
<feature type="compositionally biased region" description="Basic and acidic residues" evidence="1">
    <location>
        <begin position="945"/>
        <end position="956"/>
    </location>
</feature>
<feature type="compositionally biased region" description="Acidic residues" evidence="1">
    <location>
        <begin position="501"/>
        <end position="510"/>
    </location>
</feature>
<feature type="compositionally biased region" description="Acidic residues" evidence="1">
    <location>
        <begin position="658"/>
        <end position="671"/>
    </location>
</feature>
<feature type="compositionally biased region" description="Basic and acidic residues" evidence="1">
    <location>
        <begin position="975"/>
        <end position="991"/>
    </location>
</feature>
<sequence length="1254" mass="137870">MSYLSSGLLEAYNSLTDKHLIGYFNNTRIRRHLRRAGLITRSGRIVPEKEYRLKLIHRTHQRHVRECLAQAIFHKVLDMERSHQTEIKKRLEEFARRERVYKIKVERSKRHDEDFIPMLSPRPPTGPRGSHTQHSGPEGELSESSESPGSSRPNTAPGKMQRPVRLKPIDRNSTTASMKRTPPSSRNQDSSNDTDQPLSLDRDTRKWATQDFHSTVSPYRLPVINNLVTPVPPQTRRRDRAMKGPLNGTRGRRLRPTTAPNVPANTEDSALLRTSVQSKVTVAMVYFGRSVHLSHDLEELGDEVKVFQQHCGGENLCVYNGRLREGETFQFISRRHRGFPFSLTFYLNGLQVERLSSCCEFKHRKGSRLGGRHGHFGFFSVNGAQPCYRCIIAMGLDKKPTPPPKRVSEDTGSSPAIALCPDGAREPAEVPGDMVKRKEPETESTQPDSLKTEEETMQDDQPKDDYEEDFEADDEGPAEDGGEEAVGKSASPTNEGKKEDEIQDAPDGELAEQNKHADSDAEDEDKADQKKTCHPGSSVSSGDASSRSGSDAEDSEVEADTREDDAAETPKAPEVTPRAEPEPEHEVNLPMETSEKEQRVEDAEMTEVRSPVPPEPAEAEAEGEAVAEAAAEASPAAVEAGAEAQDSAGASLEKTELEVSDSTELEAEAEAVGEGGSATEGEPERAKSVQEKLAEAILNETQSSPEPELSDTSTEEEEEESAEKTQQDTEEEEEESAEKTQQDTTVFESETSVTFSLPQLNKEQDKESEEGFKEIVSDKTGLQASEEEPSPENVEKLATDEQAVIAEEQATDEPAVVAEEPGVENEVKEEPADDSSTAALDAETPAKNESEKNKEVEMSEADEAPCVAEAEAEKKEQEDEEDAKEQTEKACTVANETESAGLKNREEIAEEVKDTKDSEASPEEQEKDEEKDSSENTAETVEGEPAVKETVTEVQDRTSVTATSEIGQFEEPSADDTKRQGTPDDQDRVAEGDTENADDTIAHADSTEDDAIAHGDSTEDDADKSKKQEPDSSIVETSEKPSETTNVTKSGENGGEKLADSEKVDSDENAVNDGNDPQNTEEKDDAKEDNTDEGHKEVEQETAENESVRRKEEEEKGVDELRQDQDKTTEKESVEAAEEQAKVEDGEQPEGDKVEEEAKEDDLANTGDKNAENEIKAVDGDAKSCMSDDEKESSVEDKNKTEDKVVDGDERNSMSEGEKKKSVEGEGKEKLDGAEDEGKQAKAETAETAEPADE</sequence>
<evidence type="ECO:0000313" key="3">
    <source>
        <dbReference type="Proteomes" id="UP000515152"/>
    </source>
</evidence>
<feature type="compositionally biased region" description="Low complexity" evidence="1">
    <location>
        <begin position="135"/>
        <end position="151"/>
    </location>
</feature>
<name>A0A6P8G3Q9_CLUHA</name>
<gene>
    <name evidence="4" type="primary">erich3</name>
</gene>
<feature type="compositionally biased region" description="Polar residues" evidence="1">
    <location>
        <begin position="171"/>
        <end position="197"/>
    </location>
</feature>
<feature type="non-terminal residue" evidence="4">
    <location>
        <position position="1254"/>
    </location>
</feature>
<dbReference type="InterPro" id="IPR027962">
    <property type="entry name" value="ERICH3"/>
</dbReference>
<dbReference type="RefSeq" id="XP_031430115.1">
    <property type="nucleotide sequence ID" value="XM_031574255.2"/>
</dbReference>
<reference evidence="4" key="1">
    <citation type="submission" date="2025-08" db="UniProtKB">
        <authorList>
            <consortium name="RefSeq"/>
        </authorList>
    </citation>
    <scope>IDENTIFICATION</scope>
</reference>
<feature type="compositionally biased region" description="Basic and acidic residues" evidence="1">
    <location>
        <begin position="682"/>
        <end position="694"/>
    </location>
</feature>
<feature type="compositionally biased region" description="Basic and acidic residues" evidence="1">
    <location>
        <begin position="844"/>
        <end position="857"/>
    </location>
</feature>
<dbReference type="Proteomes" id="UP000515152">
    <property type="component" value="Chromosome 10"/>
</dbReference>
<dbReference type="CTD" id="127254"/>
<dbReference type="InterPro" id="IPR048257">
    <property type="entry name" value="DUF4590"/>
</dbReference>
<feature type="compositionally biased region" description="Polar residues" evidence="1">
    <location>
        <begin position="744"/>
        <end position="761"/>
    </location>
</feature>
<keyword evidence="3" id="KW-1185">Reference proteome</keyword>
<dbReference type="PANTHER" id="PTHR23034">
    <property type="entry name" value="GLUTAMATE-RICH PROTEIN 3"/>
    <property type="match status" value="1"/>
</dbReference>
<accession>A0A6P8G3Q9</accession>
<organism evidence="3 4">
    <name type="scientific">Clupea harengus</name>
    <name type="common">Atlantic herring</name>
    <dbReference type="NCBI Taxonomy" id="7950"/>
    <lineage>
        <taxon>Eukaryota</taxon>
        <taxon>Metazoa</taxon>
        <taxon>Chordata</taxon>
        <taxon>Craniata</taxon>
        <taxon>Vertebrata</taxon>
        <taxon>Euteleostomi</taxon>
        <taxon>Actinopterygii</taxon>
        <taxon>Neopterygii</taxon>
        <taxon>Teleostei</taxon>
        <taxon>Clupei</taxon>
        <taxon>Clupeiformes</taxon>
        <taxon>Clupeoidei</taxon>
        <taxon>Clupeidae</taxon>
        <taxon>Clupea</taxon>
    </lineage>
</organism>
<dbReference type="AlphaFoldDB" id="A0A6P8G3Q9"/>
<evidence type="ECO:0000256" key="1">
    <source>
        <dbReference type="SAM" id="MobiDB-lite"/>
    </source>
</evidence>
<feature type="region of interest" description="Disordered" evidence="1">
    <location>
        <begin position="399"/>
        <end position="1254"/>
    </location>
</feature>
<feature type="compositionally biased region" description="Acidic residues" evidence="1">
    <location>
        <begin position="1146"/>
        <end position="1160"/>
    </location>
</feature>
<feature type="compositionally biased region" description="Low complexity" evidence="1">
    <location>
        <begin position="536"/>
        <end position="549"/>
    </location>
</feature>
<feature type="compositionally biased region" description="Basic and acidic residues" evidence="1">
    <location>
        <begin position="450"/>
        <end position="464"/>
    </location>
</feature>
<feature type="compositionally biased region" description="Acidic residues" evidence="1">
    <location>
        <begin position="465"/>
        <end position="483"/>
    </location>
</feature>